<keyword evidence="1" id="KW-0812">Transmembrane</keyword>
<accession>A0ABR0B0N0</accession>
<evidence type="ECO:0000313" key="2">
    <source>
        <dbReference type="EMBL" id="KAK4030940.1"/>
    </source>
</evidence>
<evidence type="ECO:0000256" key="1">
    <source>
        <dbReference type="SAM" id="Phobius"/>
    </source>
</evidence>
<keyword evidence="3" id="KW-1185">Reference proteome</keyword>
<protein>
    <submittedName>
        <fullName evidence="2">Uncharacterized protein</fullName>
    </submittedName>
</protein>
<sequence length="275" mass="31306">MKFQASICERWMKINHIKTDFFSQQTIFPETVAVETSLTECTIMAKTKRCNDVQMNLTDDCWLAGAGADDIIETPLGKANVSDGIHTHNHLTIIWDITVATAFDNTPRLVSSGESALIKTLTPGTICLEDEKQQFAFHITPKGRCLTTACRHKNESFMVIGNEHLFISIPHLDEASEESDYETPQRETTTLSGSKLYQDKASGWANLDKASGADIGQLNYRSGRGQRRSQIFRLYQTVISWLYVTYFILHFLTMSYDHHIFKHALWDDGQSVRFW</sequence>
<evidence type="ECO:0000313" key="3">
    <source>
        <dbReference type="Proteomes" id="UP001234178"/>
    </source>
</evidence>
<gene>
    <name evidence="2" type="ORF">OUZ56_024365</name>
</gene>
<proteinExistence type="predicted"/>
<dbReference type="Proteomes" id="UP001234178">
    <property type="component" value="Unassembled WGS sequence"/>
</dbReference>
<dbReference type="EMBL" id="JAOYFB010000039">
    <property type="protein sequence ID" value="KAK4030940.1"/>
    <property type="molecule type" value="Genomic_DNA"/>
</dbReference>
<organism evidence="2 3">
    <name type="scientific">Daphnia magna</name>
    <dbReference type="NCBI Taxonomy" id="35525"/>
    <lineage>
        <taxon>Eukaryota</taxon>
        <taxon>Metazoa</taxon>
        <taxon>Ecdysozoa</taxon>
        <taxon>Arthropoda</taxon>
        <taxon>Crustacea</taxon>
        <taxon>Branchiopoda</taxon>
        <taxon>Diplostraca</taxon>
        <taxon>Cladocera</taxon>
        <taxon>Anomopoda</taxon>
        <taxon>Daphniidae</taxon>
        <taxon>Daphnia</taxon>
    </lineage>
</organism>
<feature type="transmembrane region" description="Helical" evidence="1">
    <location>
        <begin position="231"/>
        <end position="252"/>
    </location>
</feature>
<reference evidence="2 3" key="1">
    <citation type="journal article" date="2023" name="Nucleic Acids Res.">
        <title>The hologenome of Daphnia magna reveals possible DNA methylation and microbiome-mediated evolution of the host genome.</title>
        <authorList>
            <person name="Chaturvedi A."/>
            <person name="Li X."/>
            <person name="Dhandapani V."/>
            <person name="Marshall H."/>
            <person name="Kissane S."/>
            <person name="Cuenca-Cambronero M."/>
            <person name="Asole G."/>
            <person name="Calvet F."/>
            <person name="Ruiz-Romero M."/>
            <person name="Marangio P."/>
            <person name="Guigo R."/>
            <person name="Rago D."/>
            <person name="Mirbahai L."/>
            <person name="Eastwood N."/>
            <person name="Colbourne J.K."/>
            <person name="Zhou J."/>
            <person name="Mallon E."/>
            <person name="Orsini L."/>
        </authorList>
    </citation>
    <scope>NUCLEOTIDE SEQUENCE [LARGE SCALE GENOMIC DNA]</scope>
    <source>
        <strain evidence="2">LRV0_1</strain>
    </source>
</reference>
<keyword evidence="1" id="KW-0472">Membrane</keyword>
<name>A0ABR0B0N0_9CRUS</name>
<comment type="caution">
    <text evidence="2">The sequence shown here is derived from an EMBL/GenBank/DDBJ whole genome shotgun (WGS) entry which is preliminary data.</text>
</comment>
<keyword evidence="1" id="KW-1133">Transmembrane helix</keyword>